<organism evidence="1 2">
    <name type="scientific">Fusarium decemcellulare</name>
    <dbReference type="NCBI Taxonomy" id="57161"/>
    <lineage>
        <taxon>Eukaryota</taxon>
        <taxon>Fungi</taxon>
        <taxon>Dikarya</taxon>
        <taxon>Ascomycota</taxon>
        <taxon>Pezizomycotina</taxon>
        <taxon>Sordariomycetes</taxon>
        <taxon>Hypocreomycetidae</taxon>
        <taxon>Hypocreales</taxon>
        <taxon>Nectriaceae</taxon>
        <taxon>Fusarium</taxon>
        <taxon>Fusarium decemcellulare species complex</taxon>
    </lineage>
</organism>
<gene>
    <name evidence="1" type="ORF">NM208_g7063</name>
</gene>
<comment type="caution">
    <text evidence="1">The sequence shown here is derived from an EMBL/GenBank/DDBJ whole genome shotgun (WGS) entry which is preliminary data.</text>
</comment>
<evidence type="ECO:0000313" key="2">
    <source>
        <dbReference type="Proteomes" id="UP001148629"/>
    </source>
</evidence>
<keyword evidence="2" id="KW-1185">Reference proteome</keyword>
<proteinExistence type="predicted"/>
<evidence type="ECO:0000313" key="1">
    <source>
        <dbReference type="EMBL" id="KAJ3535604.1"/>
    </source>
</evidence>
<dbReference type="Proteomes" id="UP001148629">
    <property type="component" value="Unassembled WGS sequence"/>
</dbReference>
<name>A0ACC1SAM2_9HYPO</name>
<reference evidence="1" key="1">
    <citation type="submission" date="2022-08" db="EMBL/GenBank/DDBJ databases">
        <title>Genome Sequence of Fusarium decemcellulare.</title>
        <authorList>
            <person name="Buettner E."/>
        </authorList>
    </citation>
    <scope>NUCLEOTIDE SEQUENCE</scope>
    <source>
        <strain evidence="1">Babe19</strain>
    </source>
</reference>
<protein>
    <submittedName>
        <fullName evidence="1">Uncharacterized protein</fullName>
    </submittedName>
</protein>
<dbReference type="EMBL" id="JANRMS010000700">
    <property type="protein sequence ID" value="KAJ3535604.1"/>
    <property type="molecule type" value="Genomic_DNA"/>
</dbReference>
<accession>A0ACC1SAM2</accession>
<sequence>MRFRIYLCPATQRDIRNAITKYGYLPALDVLADACCQLVHKIARAPPVVTSTVTPTVPPVSFSDPLPALEEQTPIKIEHVRFGGLLSSSGTARGEARLQASCNLGDETEELDMEIDDQYLEMLAGRLGTHLNLGKL</sequence>